<dbReference type="GO" id="GO:0015977">
    <property type="term" value="P:carbon fixation"/>
    <property type="evidence" value="ECO:0007669"/>
    <property type="project" value="InterPro"/>
</dbReference>
<dbReference type="SUPFAM" id="SSF51621">
    <property type="entry name" value="Phosphoenolpyruvate/pyruvate domain"/>
    <property type="match status" value="1"/>
</dbReference>
<dbReference type="RefSeq" id="WP_138326221.1">
    <property type="nucleotide sequence ID" value="NZ_VCDI01000003.1"/>
</dbReference>
<comment type="function">
    <text evidence="1">Forms oxaloacetate, a four-carbon dicarboxylic acid source for the tricarboxylic acid cycle.</text>
</comment>
<dbReference type="PRINTS" id="PR00150">
    <property type="entry name" value="PEPCARBXLASE"/>
</dbReference>
<dbReference type="PANTHER" id="PTHR30523">
    <property type="entry name" value="PHOSPHOENOLPYRUVATE CARBOXYLASE"/>
    <property type="match status" value="1"/>
</dbReference>
<accession>A0A5R9J555</accession>
<evidence type="ECO:0000256" key="3">
    <source>
        <dbReference type="SAM" id="MobiDB-lite"/>
    </source>
</evidence>
<gene>
    <name evidence="4" type="ORF">FE263_12120</name>
</gene>
<dbReference type="GO" id="GO:0008964">
    <property type="term" value="F:phosphoenolpyruvate carboxylase activity"/>
    <property type="evidence" value="ECO:0007669"/>
    <property type="project" value="InterPro"/>
</dbReference>
<dbReference type="OrthoDB" id="9758461at2"/>
<evidence type="ECO:0000256" key="2">
    <source>
        <dbReference type="ARBA" id="ARBA00022419"/>
    </source>
</evidence>
<dbReference type="GO" id="GO:0005829">
    <property type="term" value="C:cytosol"/>
    <property type="evidence" value="ECO:0007669"/>
    <property type="project" value="TreeGrafter"/>
</dbReference>
<dbReference type="InterPro" id="IPR015813">
    <property type="entry name" value="Pyrv/PenolPyrv_kinase-like_dom"/>
</dbReference>
<keyword evidence="4" id="KW-0670">Pyruvate</keyword>
<organism evidence="4 5">
    <name type="scientific">Lichenicoccus roseus</name>
    <dbReference type="NCBI Taxonomy" id="2683649"/>
    <lineage>
        <taxon>Bacteria</taxon>
        <taxon>Pseudomonadati</taxon>
        <taxon>Pseudomonadota</taxon>
        <taxon>Alphaproteobacteria</taxon>
        <taxon>Acetobacterales</taxon>
        <taxon>Acetobacteraceae</taxon>
        <taxon>Lichenicoccus</taxon>
    </lineage>
</organism>
<evidence type="ECO:0000313" key="5">
    <source>
        <dbReference type="Proteomes" id="UP000305654"/>
    </source>
</evidence>
<evidence type="ECO:0000256" key="1">
    <source>
        <dbReference type="ARBA" id="ARBA00003670"/>
    </source>
</evidence>
<dbReference type="Pfam" id="PF00311">
    <property type="entry name" value="PEPcase"/>
    <property type="match status" value="1"/>
</dbReference>
<keyword evidence="5" id="KW-1185">Reference proteome</keyword>
<dbReference type="EMBL" id="VCDI01000003">
    <property type="protein sequence ID" value="TLU72760.1"/>
    <property type="molecule type" value="Genomic_DNA"/>
</dbReference>
<name>A0A5R9J555_9PROT</name>
<reference evidence="4 5" key="1">
    <citation type="submission" date="2019-05" db="EMBL/GenBank/DDBJ databases">
        <authorList>
            <person name="Pankratov T."/>
            <person name="Grouzdev D."/>
        </authorList>
    </citation>
    <scope>NUCLEOTIDE SEQUENCE [LARGE SCALE GENOMIC DNA]</scope>
    <source>
        <strain evidence="4 5">KEBCLARHB70R</strain>
    </source>
</reference>
<dbReference type="GO" id="GO:0006099">
    <property type="term" value="P:tricarboxylic acid cycle"/>
    <property type="evidence" value="ECO:0007669"/>
    <property type="project" value="InterPro"/>
</dbReference>
<feature type="region of interest" description="Disordered" evidence="3">
    <location>
        <begin position="686"/>
        <end position="706"/>
    </location>
</feature>
<evidence type="ECO:0000313" key="4">
    <source>
        <dbReference type="EMBL" id="TLU72760.1"/>
    </source>
</evidence>
<dbReference type="InterPro" id="IPR021135">
    <property type="entry name" value="PEP_COase"/>
</dbReference>
<proteinExistence type="predicted"/>
<dbReference type="AlphaFoldDB" id="A0A5R9J555"/>
<protein>
    <recommendedName>
        <fullName evidence="2">Phosphoenolpyruvate carboxylase</fullName>
    </recommendedName>
</protein>
<dbReference type="Proteomes" id="UP000305654">
    <property type="component" value="Unassembled WGS sequence"/>
</dbReference>
<comment type="caution">
    <text evidence="4">The sequence shown here is derived from an EMBL/GenBank/DDBJ whole genome shotgun (WGS) entry which is preliminary data.</text>
</comment>
<sequence length="956" mass="105223">MDDLSPATASGDGGSRGHDAGHPTHDRLAALIEQARGVVERQEDDPFGNPVLAIALLVSRRLDEGALGIEDIGLLVQQLRDEAFLSRAKRLRTYVGAAGSDDPDAAVDSRLGLIAERLVRPDPNDSPVPLAQFRAAVQRVRFAAVFTAHPTFALAPEAYRSLAQAASRNESAGAVELPGLDSQRPPVPTLEDEFVFATAAIELGRNAIDKLNAALLREAAKLWPQSWSTLSPCPIVLASWVGYDTDGRTDIGWWDTLRLRLRMKLLQLQRLERQLGALEDPADTLTARTLRAIEAVTAQIEACPSAPDPAQVARFAAALIDRREEAIHDPAQLEADFRVAIAAAPEADRLPLAVAHAGFESHGMALAHTHTRLNSTQIHNVARQRLGIEDSPENPAQRRALLTAINEALDRVQPTPVDFGALLTEQASAARLMMTVAQIAKHVDSASRVRFLIAETESGYTLLVALWLARLFGIEGNIEISPLFETQEALEHGAQVVEEALRSPHWRAYLRKSGRMALQFGYSDSGRYVGQLAATYLVERLRLKVADLLRRRGMTEVEVILFDTHGESIGRGAHPFRLADRLDYLSPARSRATFSQAGIAYREEAAFQGGDGYLLFGTQTLADATIGTIAEHAFAHVTLDEDPIYDEPDFSADFFATIVSGMTALVEDPGYAALLGAFGPALIDRTGSRPPARQSDSGGGGARIKHPSELRAIPNNAILQQLGWCANTLQGLGLAAARHPETFEEFLLKSARFRRALDFASHALAHSDRDVLRAIVLTLDPGVWLDRAAHEADPHRREALVLLATGLERLDLWATTQSMFRRIQADHLALRVAWPDAPRMQLKELLLHAIRLALIERIWLLSTRIPYFSPRHGFTRQDLDDQILRLEIPSALKHLAEIFPKAPDQSVTLDFREPRGLRLDHAYSREDAEIFQPMRRLFELLREISIAVMHDVGAFG</sequence>
<dbReference type="PANTHER" id="PTHR30523:SF6">
    <property type="entry name" value="PHOSPHOENOLPYRUVATE CARBOXYLASE"/>
    <property type="match status" value="1"/>
</dbReference>
<feature type="region of interest" description="Disordered" evidence="3">
    <location>
        <begin position="1"/>
        <end position="23"/>
    </location>
</feature>